<dbReference type="EMBL" id="JAXOVW010000035">
    <property type="protein sequence ID" value="MDZ5608626.1"/>
    <property type="molecule type" value="Genomic_DNA"/>
</dbReference>
<keyword evidence="2" id="KW-1185">Reference proteome</keyword>
<reference evidence="2" key="1">
    <citation type="submission" date="2023-11" db="EMBL/GenBank/DDBJ databases">
        <title>Genome Sequence of Bacillus pseudomycoides stain BUPM19.</title>
        <authorList>
            <person name="Farhat A."/>
        </authorList>
    </citation>
    <scope>NUCLEOTIDE SEQUENCE [LARGE SCALE GENOMIC DNA]</scope>
    <source>
        <strain evidence="2">BUPM19</strain>
    </source>
</reference>
<protein>
    <submittedName>
        <fullName evidence="1">Uracil permease</fullName>
    </submittedName>
</protein>
<dbReference type="Proteomes" id="UP001291930">
    <property type="component" value="Unassembled WGS sequence"/>
</dbReference>
<comment type="caution">
    <text evidence="1">The sequence shown here is derived from an EMBL/GenBank/DDBJ whole genome shotgun (WGS) entry which is preliminary data.</text>
</comment>
<sequence>MSEKCPINVPCQVPGQTQIPLNDSDAPAIVRQSARVKIPVVLAERTIQFVVEANIDL</sequence>
<feature type="non-terminal residue" evidence="1">
    <location>
        <position position="57"/>
    </location>
</feature>
<proteinExistence type="predicted"/>
<accession>A0ABU5JYT9</accession>
<gene>
    <name evidence="1" type="ORF">U2I54_16380</name>
</gene>
<organism evidence="1 2">
    <name type="scientific">Bacillus bingmayongensis</name>
    <dbReference type="NCBI Taxonomy" id="1150157"/>
    <lineage>
        <taxon>Bacteria</taxon>
        <taxon>Bacillati</taxon>
        <taxon>Bacillota</taxon>
        <taxon>Bacilli</taxon>
        <taxon>Bacillales</taxon>
        <taxon>Bacillaceae</taxon>
        <taxon>Bacillus</taxon>
    </lineage>
</organism>
<evidence type="ECO:0000313" key="2">
    <source>
        <dbReference type="Proteomes" id="UP001291930"/>
    </source>
</evidence>
<name>A0ABU5JYT9_9BACI</name>
<evidence type="ECO:0000313" key="1">
    <source>
        <dbReference type="EMBL" id="MDZ5608626.1"/>
    </source>
</evidence>